<reference evidence="1" key="1">
    <citation type="submission" date="2020-07" db="EMBL/GenBank/DDBJ databases">
        <title>Diversity of sea star-associated densoviruses and transcribed endogenized viral elements of densovirus origin.</title>
        <authorList>
            <person name="Jackson E.W."/>
            <person name="Hewson I."/>
        </authorList>
    </citation>
    <scope>NUCLEOTIDE SEQUENCE</scope>
</reference>
<gene>
    <name evidence="1" type="primary">NS3</name>
</gene>
<evidence type="ECO:0000313" key="1">
    <source>
        <dbReference type="EMBL" id="QOD39461.1"/>
    </source>
</evidence>
<name>A0A7M4CBI1_9VIRU</name>
<sequence>MDCVYGIEDCSCSKCAHCHMCTNGSQVHRSCLQYYCDNAEVSELMAGPEESLPTEEQENIADAIQPSVPLTAEAYFIEMGEAHAEEYKRVTFNTDVFPKTLVDFIPESGIVDGKITINRHLIGSCSILMYRLMKTQWANLICEPFVNMAAELYFDLADRYGYHEECIPDEKRDTCTPACIKIVNFESTELSEYIEENLELFFCQGCDRSIINNYCNWSAKLCSDANAALSQKNVISTVWGVDDDAIKFELQVKYDGLLKRISSSLPDSAAKRQKTDE</sequence>
<protein>
    <submittedName>
        <fullName evidence="1">NS3</fullName>
    </submittedName>
</protein>
<proteinExistence type="predicted"/>
<dbReference type="EMBL" id="MT733016">
    <property type="protein sequence ID" value="QOD39461.1"/>
    <property type="molecule type" value="Genomic_DNA"/>
</dbReference>
<organism evidence="1">
    <name type="scientific">uncultured densovirus</name>
    <dbReference type="NCBI Taxonomy" id="748192"/>
    <lineage>
        <taxon>Viruses</taxon>
        <taxon>Monodnaviria</taxon>
        <taxon>Shotokuvirae</taxon>
        <taxon>Cossaviricota</taxon>
        <taxon>Quintoviricetes</taxon>
        <taxon>Piccovirales</taxon>
        <taxon>Parvoviridae</taxon>
        <taxon>Densovirinae</taxon>
        <taxon>environmental samples</taxon>
    </lineage>
</organism>
<accession>A0A7M4CBI1</accession>